<evidence type="ECO:0000313" key="3">
    <source>
        <dbReference type="Proteomes" id="UP000053095"/>
    </source>
</evidence>
<organism evidence="2 3">
    <name type="scientific">Talaromyces pinophilus</name>
    <name type="common">Penicillium pinophilum</name>
    <dbReference type="NCBI Taxonomy" id="128442"/>
    <lineage>
        <taxon>Eukaryota</taxon>
        <taxon>Fungi</taxon>
        <taxon>Dikarya</taxon>
        <taxon>Ascomycota</taxon>
        <taxon>Pezizomycotina</taxon>
        <taxon>Eurotiomycetes</taxon>
        <taxon>Eurotiomycetidae</taxon>
        <taxon>Eurotiales</taxon>
        <taxon>Trichocomaceae</taxon>
        <taxon>Talaromyces</taxon>
        <taxon>Talaromyces sect. Talaromyces</taxon>
    </lineage>
</organism>
<dbReference type="EMBL" id="DF933846">
    <property type="protein sequence ID" value="GAM43393.1"/>
    <property type="molecule type" value="Genomic_DNA"/>
</dbReference>
<feature type="region of interest" description="Disordered" evidence="1">
    <location>
        <begin position="208"/>
        <end position="232"/>
    </location>
</feature>
<sequence>MPKITRPINSTTDSKHRDINRRSPRRSSPWDTLLKWESEQSYEHGETDHSASDSLFDDKSSLQSEAPSPPPLSNPALSSSGWVDQRETTGGNAKPESKKKKEKLGGEEIPVLKRNGTQSRLHRKPRSTLADIVLLGHLAPDKPDIASRIGDSSPLLTPDNPTYPKLPSIGEILRSIDTSAPGNFGLGEQTGTSLDALDVRRRERYSAERMTTSSISIKSTISEDLSREDKDRGAKLRYLQKRHERQTLGSYKV</sequence>
<protein>
    <submittedName>
        <fullName evidence="2">Uncharacterized protein</fullName>
    </submittedName>
</protein>
<gene>
    <name evidence="2" type="ORF">TCE0_050r18169</name>
</gene>
<feature type="compositionally biased region" description="Low complexity" evidence="1">
    <location>
        <begin position="211"/>
        <end position="222"/>
    </location>
</feature>
<keyword evidence="3" id="KW-1185">Reference proteome</keyword>
<feature type="compositionally biased region" description="Basic and acidic residues" evidence="1">
    <location>
        <begin position="34"/>
        <end position="60"/>
    </location>
</feature>
<accession>A0A0B8N735</accession>
<dbReference type="AlphaFoldDB" id="A0A0B8N735"/>
<name>A0A0B8N735_TALPI</name>
<dbReference type="Proteomes" id="UP000053095">
    <property type="component" value="Unassembled WGS sequence"/>
</dbReference>
<proteinExistence type="predicted"/>
<feature type="region of interest" description="Disordered" evidence="1">
    <location>
        <begin position="142"/>
        <end position="162"/>
    </location>
</feature>
<evidence type="ECO:0000313" key="2">
    <source>
        <dbReference type="EMBL" id="GAM43393.1"/>
    </source>
</evidence>
<reference evidence="3" key="1">
    <citation type="journal article" date="2015" name="Genome Announc.">
        <title>Draft genome sequence of Talaromyces cellulolyticus strain Y-94, a source of lignocellulosic biomass-degrading enzymes.</title>
        <authorList>
            <person name="Fujii T."/>
            <person name="Koike H."/>
            <person name="Sawayama S."/>
            <person name="Yano S."/>
            <person name="Inoue H."/>
        </authorList>
    </citation>
    <scope>NUCLEOTIDE SEQUENCE [LARGE SCALE GENOMIC DNA]</scope>
    <source>
        <strain evidence="3">Y-94</strain>
    </source>
</reference>
<evidence type="ECO:0000256" key="1">
    <source>
        <dbReference type="SAM" id="MobiDB-lite"/>
    </source>
</evidence>
<feature type="region of interest" description="Disordered" evidence="1">
    <location>
        <begin position="1"/>
        <end position="126"/>
    </location>
</feature>